<dbReference type="PANTHER" id="PTHR10129:SF44">
    <property type="entry name" value="TRAFFIC JAM, ISOFORM C"/>
    <property type="match status" value="1"/>
</dbReference>
<organism evidence="6 7">
    <name type="scientific">Meloidogyne hapla</name>
    <name type="common">Root-knot nematode worm</name>
    <dbReference type="NCBI Taxonomy" id="6305"/>
    <lineage>
        <taxon>Eukaryota</taxon>
        <taxon>Metazoa</taxon>
        <taxon>Ecdysozoa</taxon>
        <taxon>Nematoda</taxon>
        <taxon>Chromadorea</taxon>
        <taxon>Rhabditida</taxon>
        <taxon>Tylenchina</taxon>
        <taxon>Tylenchomorpha</taxon>
        <taxon>Tylenchoidea</taxon>
        <taxon>Meloidogynidae</taxon>
        <taxon>Meloidogyninae</taxon>
        <taxon>Meloidogyne</taxon>
    </lineage>
</organism>
<keyword evidence="6" id="KW-1185">Reference proteome</keyword>
<dbReference type="PANTHER" id="PTHR10129">
    <property type="entry name" value="TRANSCRIPTION FACTOR MAF"/>
    <property type="match status" value="1"/>
</dbReference>
<dbReference type="GO" id="GO:0000978">
    <property type="term" value="F:RNA polymerase II cis-regulatory region sequence-specific DNA binding"/>
    <property type="evidence" value="ECO:0007669"/>
    <property type="project" value="TreeGrafter"/>
</dbReference>
<keyword evidence="2" id="KW-0238">DNA-binding</keyword>
<keyword evidence="3" id="KW-0804">Transcription</keyword>
<feature type="coiled-coil region" evidence="4">
    <location>
        <begin position="180"/>
        <end position="221"/>
    </location>
</feature>
<sequence length="315" mass="36345">MFHSATLAGGCSLQQDDVPQLFLKHVENDLTAPTQPLPFLTNTNASITSTTSNQNKYNNYYFNQTEKEDSNGRCWLLPSSPNSDFVSSPEKNISSPETTDSNISIDFHQVFGNNQNSFELMEKNEIPLEDWELTRLTVRELNQKLAGQDRSIVSALKQKRRTLKNRGYALNCRARRLKNQQQLEEENARLKIVINQQAALLAEYERKLGRSKEAQSQLIENRNSLRGENMTFEYHQQKQHNYHQNSINNSLFSNQQQTFKDLQCSSYLHHSSFASPLESEEHNSIPIDFQQQMSSSLNMNNNNLDLGQNFWNSFQ</sequence>
<dbReference type="InterPro" id="IPR004826">
    <property type="entry name" value="bZIP_Maf"/>
</dbReference>
<evidence type="ECO:0000256" key="4">
    <source>
        <dbReference type="SAM" id="Coils"/>
    </source>
</evidence>
<keyword evidence="4" id="KW-0175">Coiled coil</keyword>
<protein>
    <submittedName>
        <fullName evidence="7">BZIP_Maf domain-containing protein</fullName>
    </submittedName>
</protein>
<evidence type="ECO:0000256" key="2">
    <source>
        <dbReference type="ARBA" id="ARBA00023125"/>
    </source>
</evidence>
<dbReference type="SUPFAM" id="SSF47454">
    <property type="entry name" value="A DNA-binding domain in eukaryotic transcription factors"/>
    <property type="match status" value="1"/>
</dbReference>
<dbReference type="GO" id="GO:0000981">
    <property type="term" value="F:DNA-binding transcription factor activity, RNA polymerase II-specific"/>
    <property type="evidence" value="ECO:0007669"/>
    <property type="project" value="TreeGrafter"/>
</dbReference>
<dbReference type="Pfam" id="PF03131">
    <property type="entry name" value="bZIP_Maf"/>
    <property type="match status" value="1"/>
</dbReference>
<evidence type="ECO:0000313" key="6">
    <source>
        <dbReference type="Proteomes" id="UP000095281"/>
    </source>
</evidence>
<accession>A0A1I8BW24</accession>
<evidence type="ECO:0000313" key="7">
    <source>
        <dbReference type="WBParaSite" id="MhA1_Contig7.frz3.gene21"/>
    </source>
</evidence>
<dbReference type="WBParaSite" id="MhA1_Contig7.frz3.gene21">
    <property type="protein sequence ID" value="MhA1_Contig7.frz3.gene21"/>
    <property type="gene ID" value="MhA1_Contig7.frz3.gene21"/>
</dbReference>
<evidence type="ECO:0000256" key="3">
    <source>
        <dbReference type="ARBA" id="ARBA00023163"/>
    </source>
</evidence>
<dbReference type="Proteomes" id="UP000095281">
    <property type="component" value="Unplaced"/>
</dbReference>
<reference evidence="7" key="1">
    <citation type="submission" date="2016-11" db="UniProtKB">
        <authorList>
            <consortium name="WormBaseParasite"/>
        </authorList>
    </citation>
    <scope>IDENTIFICATION</scope>
</reference>
<dbReference type="GO" id="GO:0005634">
    <property type="term" value="C:nucleus"/>
    <property type="evidence" value="ECO:0007669"/>
    <property type="project" value="TreeGrafter"/>
</dbReference>
<name>A0A1I8BW24_MELHA</name>
<feature type="domain" description="Basic leucine zipper" evidence="5">
    <location>
        <begin position="129"/>
        <end position="218"/>
    </location>
</feature>
<proteinExistence type="predicted"/>
<dbReference type="Gene3D" id="1.20.5.170">
    <property type="match status" value="1"/>
</dbReference>
<dbReference type="InterPro" id="IPR024874">
    <property type="entry name" value="Transcription_factor_Maf_fam"/>
</dbReference>
<keyword evidence="1" id="KW-0805">Transcription regulation</keyword>
<dbReference type="InterPro" id="IPR008917">
    <property type="entry name" value="TF_DNA-bd_sf"/>
</dbReference>
<evidence type="ECO:0000259" key="5">
    <source>
        <dbReference type="Pfam" id="PF03131"/>
    </source>
</evidence>
<dbReference type="AlphaFoldDB" id="A0A1I8BW24"/>
<evidence type="ECO:0000256" key="1">
    <source>
        <dbReference type="ARBA" id="ARBA00023015"/>
    </source>
</evidence>